<gene>
    <name evidence="8" type="primary">iclR</name>
    <name evidence="8" type="ORF">CLIT_2c00940</name>
</gene>
<evidence type="ECO:0000256" key="5">
    <source>
        <dbReference type="ARBA" id="ARBA00070406"/>
    </source>
</evidence>
<dbReference type="SUPFAM" id="SSF46785">
    <property type="entry name" value="Winged helix' DNA-binding domain"/>
    <property type="match status" value="1"/>
</dbReference>
<dbReference type="SMART" id="SM00346">
    <property type="entry name" value="HTH_ICLR"/>
    <property type="match status" value="1"/>
</dbReference>
<evidence type="ECO:0000256" key="2">
    <source>
        <dbReference type="ARBA" id="ARBA00023125"/>
    </source>
</evidence>
<dbReference type="PANTHER" id="PTHR30136">
    <property type="entry name" value="HELIX-TURN-HELIX TRANSCRIPTIONAL REGULATOR, ICLR FAMILY"/>
    <property type="match status" value="1"/>
</dbReference>
<dbReference type="AlphaFoldDB" id="A0A069RI67"/>
<dbReference type="SUPFAM" id="SSF55781">
    <property type="entry name" value="GAF domain-like"/>
    <property type="match status" value="1"/>
</dbReference>
<sequence>MNSDIINSVDRALDILILLYREQREMGVTEISKELGIYKSTIYRTLHTLENKGFIQQNSENGKYWLGIKLYAIGMSVGEKMPLNEVIQPYAKALSEEFGEVVNVSILDTTTYKHPKTILIIKEEKQGQMLTVNPKLGSISESHYSAVGKCLLAFSEDEVVEKMKDVDFSSKTENAIKNWDQLCEELEMVRKQGYALDNEEAEVGLTCVAAPILDKNNRAAAAISLSGPTSRINMPGKFETILGAVKKAAKEISLKLR</sequence>
<evidence type="ECO:0000259" key="6">
    <source>
        <dbReference type="PROSITE" id="PS51077"/>
    </source>
</evidence>
<protein>
    <recommendedName>
        <fullName evidence="5">Glycerol operon regulatory protein</fullName>
    </recommendedName>
</protein>
<evidence type="ECO:0000256" key="4">
    <source>
        <dbReference type="ARBA" id="ARBA00058938"/>
    </source>
</evidence>
<keyword evidence="2" id="KW-0238">DNA-binding</keyword>
<dbReference type="InterPro" id="IPR036388">
    <property type="entry name" value="WH-like_DNA-bd_sf"/>
</dbReference>
<evidence type="ECO:0000259" key="7">
    <source>
        <dbReference type="PROSITE" id="PS51078"/>
    </source>
</evidence>
<dbReference type="InterPro" id="IPR050707">
    <property type="entry name" value="HTH_MetabolicPath_Reg"/>
</dbReference>
<dbReference type="GO" id="GO:0003677">
    <property type="term" value="F:DNA binding"/>
    <property type="evidence" value="ECO:0007669"/>
    <property type="project" value="UniProtKB-KW"/>
</dbReference>
<comment type="caution">
    <text evidence="8">The sequence shown here is derived from an EMBL/GenBank/DDBJ whole genome shotgun (WGS) entry which is preliminary data.</text>
</comment>
<dbReference type="PROSITE" id="PS51077">
    <property type="entry name" value="HTH_ICLR"/>
    <property type="match status" value="1"/>
</dbReference>
<organism evidence="8 9">
    <name type="scientific">Peptoclostridium litorale DSM 5388</name>
    <dbReference type="NCBI Taxonomy" id="1121324"/>
    <lineage>
        <taxon>Bacteria</taxon>
        <taxon>Bacillati</taxon>
        <taxon>Bacillota</taxon>
        <taxon>Clostridia</taxon>
        <taxon>Peptostreptococcales</taxon>
        <taxon>Peptoclostridiaceae</taxon>
        <taxon>Peptoclostridium</taxon>
    </lineage>
</organism>
<dbReference type="eggNOG" id="COG1414">
    <property type="taxonomic scope" value="Bacteria"/>
</dbReference>
<evidence type="ECO:0000313" key="8">
    <source>
        <dbReference type="EMBL" id="KDR96488.1"/>
    </source>
</evidence>
<keyword evidence="1" id="KW-0805">Transcription regulation</keyword>
<comment type="function">
    <text evidence="4">May be an activator protein for the gylABX operon.</text>
</comment>
<dbReference type="InterPro" id="IPR005471">
    <property type="entry name" value="Tscrpt_reg_IclR_N"/>
</dbReference>
<reference evidence="8 9" key="1">
    <citation type="submission" date="2014-03" db="EMBL/GenBank/DDBJ databases">
        <title>Genome sequence of Clostridium litorale W6, DSM 5388.</title>
        <authorList>
            <person name="Poehlein A."/>
            <person name="Jagirdar A."/>
            <person name="Khonsari B."/>
            <person name="Chibani C.M."/>
            <person name="Gutierrez Gutierrez D.A."/>
            <person name="Davydova E."/>
            <person name="Alghaithi H.S."/>
            <person name="Nair K.P."/>
            <person name="Dhamotharan K."/>
            <person name="Chandran L."/>
            <person name="G W."/>
            <person name="Daniel R."/>
        </authorList>
    </citation>
    <scope>NUCLEOTIDE SEQUENCE [LARGE SCALE GENOMIC DNA]</scope>
    <source>
        <strain evidence="8 9">W6</strain>
    </source>
</reference>
<dbReference type="PANTHER" id="PTHR30136:SF24">
    <property type="entry name" value="HTH-TYPE TRANSCRIPTIONAL REPRESSOR ALLR"/>
    <property type="match status" value="1"/>
</dbReference>
<dbReference type="Pfam" id="PF01614">
    <property type="entry name" value="IclR_C"/>
    <property type="match status" value="1"/>
</dbReference>
<feature type="domain" description="HTH iclR-type" evidence="6">
    <location>
        <begin position="6"/>
        <end position="68"/>
    </location>
</feature>
<proteinExistence type="predicted"/>
<dbReference type="Gene3D" id="3.30.450.40">
    <property type="match status" value="1"/>
</dbReference>
<dbReference type="OrthoDB" id="9791752at2"/>
<feature type="domain" description="IclR-ED" evidence="7">
    <location>
        <begin position="69"/>
        <end position="257"/>
    </location>
</feature>
<dbReference type="Gene3D" id="1.10.10.10">
    <property type="entry name" value="Winged helix-like DNA-binding domain superfamily/Winged helix DNA-binding domain"/>
    <property type="match status" value="1"/>
</dbReference>
<keyword evidence="3" id="KW-0804">Transcription</keyword>
<dbReference type="FunFam" id="1.10.10.10:FF:000056">
    <property type="entry name" value="IclR family transcriptional regulator"/>
    <property type="match status" value="1"/>
</dbReference>
<name>A0A069RI67_PEPLI</name>
<evidence type="ECO:0000256" key="3">
    <source>
        <dbReference type="ARBA" id="ARBA00023163"/>
    </source>
</evidence>
<keyword evidence="9" id="KW-1185">Reference proteome</keyword>
<dbReference type="RefSeq" id="WP_038260931.1">
    <property type="nucleotide sequence ID" value="NZ_FSRH01000001.1"/>
</dbReference>
<dbReference type="CDD" id="cd00090">
    <property type="entry name" value="HTH_ARSR"/>
    <property type="match status" value="1"/>
</dbReference>
<dbReference type="EMBL" id="JJMM01000002">
    <property type="protein sequence ID" value="KDR96488.1"/>
    <property type="molecule type" value="Genomic_DNA"/>
</dbReference>
<dbReference type="Proteomes" id="UP000027946">
    <property type="component" value="Unassembled WGS sequence"/>
</dbReference>
<dbReference type="STRING" id="1121324.CLIT_2c00940"/>
<dbReference type="InterPro" id="IPR036390">
    <property type="entry name" value="WH_DNA-bd_sf"/>
</dbReference>
<evidence type="ECO:0000256" key="1">
    <source>
        <dbReference type="ARBA" id="ARBA00023015"/>
    </source>
</evidence>
<dbReference type="PROSITE" id="PS51078">
    <property type="entry name" value="ICLR_ED"/>
    <property type="match status" value="1"/>
</dbReference>
<dbReference type="GO" id="GO:0045892">
    <property type="term" value="P:negative regulation of DNA-templated transcription"/>
    <property type="evidence" value="ECO:0007669"/>
    <property type="project" value="TreeGrafter"/>
</dbReference>
<dbReference type="InterPro" id="IPR014757">
    <property type="entry name" value="Tscrpt_reg_IclR_C"/>
</dbReference>
<dbReference type="InterPro" id="IPR011991">
    <property type="entry name" value="ArsR-like_HTH"/>
</dbReference>
<dbReference type="Pfam" id="PF09339">
    <property type="entry name" value="HTH_IclR"/>
    <property type="match status" value="1"/>
</dbReference>
<evidence type="ECO:0000313" key="9">
    <source>
        <dbReference type="Proteomes" id="UP000027946"/>
    </source>
</evidence>
<dbReference type="InterPro" id="IPR029016">
    <property type="entry name" value="GAF-like_dom_sf"/>
</dbReference>
<dbReference type="GO" id="GO:0003700">
    <property type="term" value="F:DNA-binding transcription factor activity"/>
    <property type="evidence" value="ECO:0007669"/>
    <property type="project" value="TreeGrafter"/>
</dbReference>
<accession>A0A069RI67</accession>